<name>A0ABM8SD73_9BACT</name>
<dbReference type="PANTHER" id="PTHR30160">
    <property type="entry name" value="TETRAACYLDISACCHARIDE 4'-KINASE-RELATED"/>
    <property type="match status" value="1"/>
</dbReference>
<evidence type="ECO:0000256" key="1">
    <source>
        <dbReference type="ARBA" id="ARBA00022676"/>
    </source>
</evidence>
<protein>
    <submittedName>
        <fullName evidence="3">Lipopolysaccharide heptosyltransferase I</fullName>
        <ecNumber evidence="3">2.4.1.-</ecNumber>
    </submittedName>
</protein>
<keyword evidence="2 3" id="KW-0808">Transferase</keyword>
<dbReference type="PANTHER" id="PTHR30160:SF1">
    <property type="entry name" value="LIPOPOLYSACCHARIDE 1,2-N-ACETYLGLUCOSAMINETRANSFERASE-RELATED"/>
    <property type="match status" value="1"/>
</dbReference>
<dbReference type="EMBL" id="CAJNBJ010000021">
    <property type="protein sequence ID" value="CAE6802479.1"/>
    <property type="molecule type" value="Genomic_DNA"/>
</dbReference>
<dbReference type="RefSeq" id="WP_213044291.1">
    <property type="nucleotide sequence ID" value="NZ_CAJNBJ010000021.1"/>
</dbReference>
<dbReference type="InterPro" id="IPR051199">
    <property type="entry name" value="LPS_LOS_Heptosyltrfase"/>
</dbReference>
<proteinExistence type="predicted"/>
<dbReference type="InterPro" id="IPR002201">
    <property type="entry name" value="Glyco_trans_9"/>
</dbReference>
<comment type="caution">
    <text evidence="3">The sequence shown here is derived from an EMBL/GenBank/DDBJ whole genome shotgun (WGS) entry which is preliminary data.</text>
</comment>
<dbReference type="GO" id="GO:0016757">
    <property type="term" value="F:glycosyltransferase activity"/>
    <property type="evidence" value="ECO:0007669"/>
    <property type="project" value="UniProtKB-KW"/>
</dbReference>
<organism evidence="3 4">
    <name type="scientific">Nitrospira defluvii</name>
    <dbReference type="NCBI Taxonomy" id="330214"/>
    <lineage>
        <taxon>Bacteria</taxon>
        <taxon>Pseudomonadati</taxon>
        <taxon>Nitrospirota</taxon>
        <taxon>Nitrospiria</taxon>
        <taxon>Nitrospirales</taxon>
        <taxon>Nitrospiraceae</taxon>
        <taxon>Nitrospira</taxon>
    </lineage>
</organism>
<evidence type="ECO:0000313" key="3">
    <source>
        <dbReference type="EMBL" id="CAE6802479.1"/>
    </source>
</evidence>
<dbReference type="CDD" id="cd03789">
    <property type="entry name" value="GT9_LPS_heptosyltransferase"/>
    <property type="match status" value="1"/>
</dbReference>
<evidence type="ECO:0000313" key="4">
    <source>
        <dbReference type="Proteomes" id="UP000675880"/>
    </source>
</evidence>
<dbReference type="Gene3D" id="3.40.50.2000">
    <property type="entry name" value="Glycogen Phosphorylase B"/>
    <property type="match status" value="2"/>
</dbReference>
<dbReference type="Proteomes" id="UP000675880">
    <property type="component" value="Unassembled WGS sequence"/>
</dbReference>
<sequence length="352" mass="38155">MPGGRMTEPVRRILLIKPSSLGDIVHAMPTVAALRERFPQAEVTWLVKRQWAPLVQVIAGVDRVCAVDQGLVGWLGRVPELRAADFDLVIDLQGLLRSGAMARLTGCARRVGFANAREGSPLCYTQRVAVPAMPMHAVDRYLLVAEALGAARPATPRFAFTDRQEDRQAVDSLLLCAGINGSSPWVAMNVSARWETKRWPPQHFAEAADRLAERYGVPVVLMGGPAERQESLAVTGRMRTKAVDLTGQTPVGLLPGLLRRASLLLTNDSGPMHIAAAVETPVVALFGPTDPVRTGPYGRGHVVLSYPVECRPCLRRDCTRAVALECLTAVQPEQVVQAVMQQLRLVSQSGTA</sequence>
<keyword evidence="4" id="KW-1185">Reference proteome</keyword>
<gene>
    <name evidence="3" type="ORF">NSPZN2_80132</name>
</gene>
<reference evidence="3 4" key="1">
    <citation type="submission" date="2021-02" db="EMBL/GenBank/DDBJ databases">
        <authorList>
            <person name="Han P."/>
        </authorList>
    </citation>
    <scope>NUCLEOTIDE SEQUENCE [LARGE SCALE GENOMIC DNA]</scope>
    <source>
        <strain evidence="3">Candidatus Nitrospira sp. ZN2</strain>
    </source>
</reference>
<dbReference type="Pfam" id="PF01075">
    <property type="entry name" value="Glyco_transf_9"/>
    <property type="match status" value="1"/>
</dbReference>
<keyword evidence="1 3" id="KW-0328">Glycosyltransferase</keyword>
<dbReference type="SUPFAM" id="SSF53756">
    <property type="entry name" value="UDP-Glycosyltransferase/glycogen phosphorylase"/>
    <property type="match status" value="1"/>
</dbReference>
<accession>A0ABM8SD73</accession>
<dbReference type="EC" id="2.4.1.-" evidence="3"/>
<evidence type="ECO:0000256" key="2">
    <source>
        <dbReference type="ARBA" id="ARBA00022679"/>
    </source>
</evidence>